<dbReference type="OrthoDB" id="9813640at2"/>
<dbReference type="InterPro" id="IPR012666">
    <property type="entry name" value="CbtA_put"/>
</dbReference>
<dbReference type="EMBL" id="SZWE01000001">
    <property type="protein sequence ID" value="MRU15876.1"/>
    <property type="molecule type" value="Genomic_DNA"/>
</dbReference>
<keyword evidence="1" id="KW-1133">Transmembrane helix</keyword>
<keyword evidence="3" id="KW-1185">Reference proteome</keyword>
<dbReference type="NCBIfam" id="TIGR02458">
    <property type="entry name" value="CbtA"/>
    <property type="match status" value="1"/>
</dbReference>
<dbReference type="RefSeq" id="WP_154151518.1">
    <property type="nucleotide sequence ID" value="NZ_SZWE01000001.1"/>
</dbReference>
<dbReference type="AlphaFoldDB" id="A0A844CXN1"/>
<feature type="transmembrane region" description="Helical" evidence="1">
    <location>
        <begin position="67"/>
        <end position="90"/>
    </location>
</feature>
<sequence length="227" mass="23625">MFQKILTSALFAGFCAGLLAAALQFVFVQPVLLHAELYEGGDLVHFGGEAVSATPELPGFNPMRDGLSLLFSALIYVGYGLILVGAMALAAERGVTITARSGLIWGLAGFIVVHFAPAASLPPEVPGVAYTDLTLRQIWWWGTVIATAAGLGLIAFGRGWGAWGAAVILLLAPHVIGAPHPESFTGPVPPELASLFASRALAVGMAAWAMLGLFAGHFWASDDNAQA</sequence>
<reference evidence="2 3" key="1">
    <citation type="submission" date="2019-05" db="EMBL/GenBank/DDBJ databases">
        <title>Roseovarius bejariae sp. nov., a moderately halophylic bacterium isolated from a saline soil in Rambla Salada (Murcia).</title>
        <authorList>
            <person name="Castro D.J."/>
            <person name="Gomez-Altuve A."/>
            <person name="Reina J.C."/>
            <person name="Rodriguez M."/>
            <person name="Sampedro I."/>
            <person name="Llamas I."/>
            <person name="Martinez-Checa F."/>
        </authorList>
    </citation>
    <scope>NUCLEOTIDE SEQUENCE [LARGE SCALE GENOMIC DNA]</scope>
    <source>
        <strain evidence="2 3">A21</strain>
    </source>
</reference>
<accession>A0A844CXN1</accession>
<gene>
    <name evidence="2" type="ORF">FDP25_10605</name>
</gene>
<feature type="transmembrane region" description="Helical" evidence="1">
    <location>
        <begin position="102"/>
        <end position="118"/>
    </location>
</feature>
<proteinExistence type="predicted"/>
<protein>
    <submittedName>
        <fullName evidence="2">Cobalt transporter</fullName>
    </submittedName>
</protein>
<keyword evidence="1" id="KW-0812">Transmembrane</keyword>
<feature type="transmembrane region" description="Helical" evidence="1">
    <location>
        <begin position="163"/>
        <end position="180"/>
    </location>
</feature>
<evidence type="ECO:0000313" key="3">
    <source>
        <dbReference type="Proteomes" id="UP000564704"/>
    </source>
</evidence>
<evidence type="ECO:0000256" key="1">
    <source>
        <dbReference type="SAM" id="Phobius"/>
    </source>
</evidence>
<comment type="caution">
    <text evidence="2">The sequence shown here is derived from an EMBL/GenBank/DDBJ whole genome shotgun (WGS) entry which is preliminary data.</text>
</comment>
<keyword evidence="1" id="KW-0472">Membrane</keyword>
<evidence type="ECO:0000313" key="2">
    <source>
        <dbReference type="EMBL" id="MRU15876.1"/>
    </source>
</evidence>
<feature type="transmembrane region" description="Helical" evidence="1">
    <location>
        <begin position="138"/>
        <end position="156"/>
    </location>
</feature>
<dbReference type="Proteomes" id="UP000564704">
    <property type="component" value="Unassembled WGS sequence"/>
</dbReference>
<name>A0A844CXN1_9RHOB</name>
<dbReference type="Pfam" id="PF09490">
    <property type="entry name" value="CbtA"/>
    <property type="match status" value="1"/>
</dbReference>
<feature type="transmembrane region" description="Helical" evidence="1">
    <location>
        <begin position="200"/>
        <end position="220"/>
    </location>
</feature>
<organism evidence="2 3">
    <name type="scientific">Roseovarius bejariae</name>
    <dbReference type="NCBI Taxonomy" id="2576383"/>
    <lineage>
        <taxon>Bacteria</taxon>
        <taxon>Pseudomonadati</taxon>
        <taxon>Pseudomonadota</taxon>
        <taxon>Alphaproteobacteria</taxon>
        <taxon>Rhodobacterales</taxon>
        <taxon>Roseobacteraceae</taxon>
        <taxon>Roseovarius</taxon>
    </lineage>
</organism>